<dbReference type="AlphaFoldDB" id="A0A0G1FVD1"/>
<accession>A0A0G1FVD1</accession>
<comment type="caution">
    <text evidence="1">The sequence shown here is derived from an EMBL/GenBank/DDBJ whole genome shotgun (WGS) entry which is preliminary data.</text>
</comment>
<protein>
    <submittedName>
        <fullName evidence="1">Uncharacterized protein</fullName>
    </submittedName>
</protein>
<gene>
    <name evidence="1" type="ORF">UV74_C0001G0061</name>
</gene>
<evidence type="ECO:0000313" key="2">
    <source>
        <dbReference type="Proteomes" id="UP000034090"/>
    </source>
</evidence>
<name>A0A0G1FVD1_9BACT</name>
<dbReference type="Proteomes" id="UP000034090">
    <property type="component" value="Unassembled WGS sequence"/>
</dbReference>
<reference evidence="1 2" key="1">
    <citation type="journal article" date="2015" name="Nature">
        <title>rRNA introns, odd ribosomes, and small enigmatic genomes across a large radiation of phyla.</title>
        <authorList>
            <person name="Brown C.T."/>
            <person name="Hug L.A."/>
            <person name="Thomas B.C."/>
            <person name="Sharon I."/>
            <person name="Castelle C.J."/>
            <person name="Singh A."/>
            <person name="Wilkins M.J."/>
            <person name="Williams K.H."/>
            <person name="Banfield J.F."/>
        </authorList>
    </citation>
    <scope>NUCLEOTIDE SEQUENCE [LARGE SCALE GENOMIC DNA]</scope>
</reference>
<dbReference type="EMBL" id="LCFQ01000001">
    <property type="protein sequence ID" value="KKS98951.1"/>
    <property type="molecule type" value="Genomic_DNA"/>
</dbReference>
<sequence>MGSSFKRSPKLKTATRNSLVPIKALINDQITSATGMTYPIKKAKKYLVRLTKGFTRYFNPEIDYSKAKFRVANIIPNQQIVDMLYQKFFYVEKGDGVFRMWRMFAKGQEPMSVWVFVFYDDLMFMVEMN</sequence>
<proteinExistence type="predicted"/>
<evidence type="ECO:0000313" key="1">
    <source>
        <dbReference type="EMBL" id="KKS98951.1"/>
    </source>
</evidence>
<organism evidence="1 2">
    <name type="scientific">Candidatus Woesebacteria bacterium GW2011_GWB1_43_14</name>
    <dbReference type="NCBI Taxonomy" id="1618578"/>
    <lineage>
        <taxon>Bacteria</taxon>
        <taxon>Candidatus Woeseibacteriota</taxon>
    </lineage>
</organism>